<dbReference type="RefSeq" id="WP_282764940.1">
    <property type="nucleotide sequence ID" value="NZ_JASCTH010000027.1"/>
</dbReference>
<comment type="caution">
    <text evidence="1">The sequence shown here is derived from an EMBL/GenBank/DDBJ whole genome shotgun (WGS) entry which is preliminary data.</text>
</comment>
<accession>A0ABT6WVI2</accession>
<evidence type="ECO:0000313" key="1">
    <source>
        <dbReference type="EMBL" id="MDI6103724.1"/>
    </source>
</evidence>
<keyword evidence="2" id="KW-1185">Reference proteome</keyword>
<dbReference type="Proteomes" id="UP001241758">
    <property type="component" value="Unassembled WGS sequence"/>
</dbReference>
<sequence length="64" mass="6805">MLAFSAAAGHGWGLTADYLRASFAGPDWTSTGVTETTIHARTAEGELVLPALLLRTIRALPSRH</sequence>
<proteinExistence type="predicted"/>
<protein>
    <submittedName>
        <fullName evidence="1">Uncharacterized protein</fullName>
    </submittedName>
</protein>
<organism evidence="1 2">
    <name type="scientific">Actinoplanes sandaracinus</name>
    <dbReference type="NCBI Taxonomy" id="3045177"/>
    <lineage>
        <taxon>Bacteria</taxon>
        <taxon>Bacillati</taxon>
        <taxon>Actinomycetota</taxon>
        <taxon>Actinomycetes</taxon>
        <taxon>Micromonosporales</taxon>
        <taxon>Micromonosporaceae</taxon>
        <taxon>Actinoplanes</taxon>
    </lineage>
</organism>
<name>A0ABT6WVI2_9ACTN</name>
<gene>
    <name evidence="1" type="ORF">QLQ12_34430</name>
</gene>
<dbReference type="EMBL" id="JASCTH010000027">
    <property type="protein sequence ID" value="MDI6103724.1"/>
    <property type="molecule type" value="Genomic_DNA"/>
</dbReference>
<evidence type="ECO:0000313" key="2">
    <source>
        <dbReference type="Proteomes" id="UP001241758"/>
    </source>
</evidence>
<reference evidence="1 2" key="1">
    <citation type="submission" date="2023-05" db="EMBL/GenBank/DDBJ databases">
        <title>Actinoplanes sp. NEAU-A12 genome sequencing.</title>
        <authorList>
            <person name="Wang Z.-S."/>
        </authorList>
    </citation>
    <scope>NUCLEOTIDE SEQUENCE [LARGE SCALE GENOMIC DNA]</scope>
    <source>
        <strain evidence="1 2">NEAU-A12</strain>
    </source>
</reference>